<evidence type="ECO:0000313" key="12">
    <source>
        <dbReference type="Proteomes" id="UP001159405"/>
    </source>
</evidence>
<feature type="transmembrane region" description="Helical" evidence="9">
    <location>
        <begin position="1224"/>
        <end position="1246"/>
    </location>
</feature>
<feature type="transmembrane region" description="Helical" evidence="9">
    <location>
        <begin position="658"/>
        <end position="679"/>
    </location>
</feature>
<evidence type="ECO:0000256" key="4">
    <source>
        <dbReference type="ARBA" id="ARBA00023040"/>
    </source>
</evidence>
<keyword evidence="3 9" id="KW-1133">Transmembrane helix</keyword>
<evidence type="ECO:0000256" key="1">
    <source>
        <dbReference type="ARBA" id="ARBA00004141"/>
    </source>
</evidence>
<comment type="similarity">
    <text evidence="8">Belongs to the G-protein coupled receptor 1 family.</text>
</comment>
<protein>
    <recommendedName>
        <fullName evidence="10">G-protein coupled receptors family 1 profile domain-containing protein</fullName>
    </recommendedName>
</protein>
<evidence type="ECO:0000313" key="11">
    <source>
        <dbReference type="EMBL" id="CAH3134739.1"/>
    </source>
</evidence>
<comment type="subcellular location">
    <subcellularLocation>
        <location evidence="1">Membrane</location>
        <topology evidence="1">Multi-pass membrane protein</topology>
    </subcellularLocation>
</comment>
<keyword evidence="7 8" id="KW-0807">Transducer</keyword>
<feature type="transmembrane region" description="Helical" evidence="9">
    <location>
        <begin position="1404"/>
        <end position="1422"/>
    </location>
</feature>
<evidence type="ECO:0000256" key="9">
    <source>
        <dbReference type="SAM" id="Phobius"/>
    </source>
</evidence>
<evidence type="ECO:0000256" key="5">
    <source>
        <dbReference type="ARBA" id="ARBA00023136"/>
    </source>
</evidence>
<proteinExistence type="inferred from homology"/>
<keyword evidence="12" id="KW-1185">Reference proteome</keyword>
<feature type="domain" description="G-protein coupled receptors family 1 profile" evidence="10">
    <location>
        <begin position="1303"/>
        <end position="1506"/>
    </location>
</feature>
<dbReference type="Pfam" id="PF00001">
    <property type="entry name" value="7tm_1"/>
    <property type="match status" value="5"/>
</dbReference>
<feature type="transmembrane region" description="Helical" evidence="9">
    <location>
        <begin position="20"/>
        <end position="41"/>
    </location>
</feature>
<dbReference type="SUPFAM" id="SSF81321">
    <property type="entry name" value="Family A G protein-coupled receptor-like"/>
    <property type="match status" value="5"/>
</dbReference>
<feature type="transmembrane region" description="Helical" evidence="9">
    <location>
        <begin position="1093"/>
        <end position="1120"/>
    </location>
</feature>
<feature type="domain" description="G-protein coupled receptors family 1 profile" evidence="10">
    <location>
        <begin position="992"/>
        <end position="1243"/>
    </location>
</feature>
<dbReference type="PROSITE" id="PS50262">
    <property type="entry name" value="G_PROTEIN_RECEP_F1_2"/>
    <property type="match status" value="5"/>
</dbReference>
<feature type="transmembrane region" description="Helical" evidence="9">
    <location>
        <begin position="1051"/>
        <end position="1073"/>
    </location>
</feature>
<dbReference type="InterPro" id="IPR000276">
    <property type="entry name" value="GPCR_Rhodpsn"/>
</dbReference>
<evidence type="ECO:0000256" key="2">
    <source>
        <dbReference type="ARBA" id="ARBA00022692"/>
    </source>
</evidence>
<feature type="transmembrane region" description="Helical" evidence="9">
    <location>
        <begin position="172"/>
        <end position="195"/>
    </location>
</feature>
<evidence type="ECO:0000256" key="7">
    <source>
        <dbReference type="ARBA" id="ARBA00023224"/>
    </source>
</evidence>
<feature type="transmembrane region" description="Helical" evidence="9">
    <location>
        <begin position="1292"/>
        <end position="1312"/>
    </location>
</feature>
<dbReference type="PROSITE" id="PS00237">
    <property type="entry name" value="G_PROTEIN_RECEP_F1_1"/>
    <property type="match status" value="5"/>
</dbReference>
<feature type="transmembrane region" description="Helical" evidence="9">
    <location>
        <begin position="1442"/>
        <end position="1466"/>
    </location>
</feature>
<reference evidence="11 12" key="1">
    <citation type="submission" date="2022-05" db="EMBL/GenBank/DDBJ databases">
        <authorList>
            <consortium name="Genoscope - CEA"/>
            <person name="William W."/>
        </authorList>
    </citation>
    <scope>NUCLEOTIDE SEQUENCE [LARGE SCALE GENOMIC DNA]</scope>
</reference>
<keyword evidence="5 9" id="KW-0472">Membrane</keyword>
<dbReference type="Proteomes" id="UP001159405">
    <property type="component" value="Unassembled WGS sequence"/>
</dbReference>
<feature type="transmembrane region" description="Helical" evidence="9">
    <location>
        <begin position="225"/>
        <end position="243"/>
    </location>
</feature>
<feature type="transmembrane region" description="Helical" evidence="9">
    <location>
        <begin position="503"/>
        <end position="526"/>
    </location>
</feature>
<feature type="transmembrane region" description="Helical" evidence="9">
    <location>
        <begin position="1365"/>
        <end position="1383"/>
    </location>
</feature>
<feature type="transmembrane region" description="Helical" evidence="9">
    <location>
        <begin position="460"/>
        <end position="482"/>
    </location>
</feature>
<name>A0ABN8P5M2_9CNID</name>
<feature type="transmembrane region" description="Helical" evidence="9">
    <location>
        <begin position="1141"/>
        <end position="1159"/>
    </location>
</feature>
<feature type="transmembrane region" description="Helical" evidence="9">
    <location>
        <begin position="50"/>
        <end position="69"/>
    </location>
</feature>
<evidence type="ECO:0000256" key="3">
    <source>
        <dbReference type="ARBA" id="ARBA00022989"/>
    </source>
</evidence>
<feature type="transmembrane region" description="Helical" evidence="9">
    <location>
        <begin position="975"/>
        <end position="1002"/>
    </location>
</feature>
<feature type="transmembrane region" description="Helical" evidence="9">
    <location>
        <begin position="1191"/>
        <end position="1212"/>
    </location>
</feature>
<feature type="transmembrane region" description="Helical" evidence="9">
    <location>
        <begin position="903"/>
        <end position="924"/>
    </location>
</feature>
<dbReference type="CDD" id="cd00637">
    <property type="entry name" value="7tm_classA_rhodopsin-like"/>
    <property type="match status" value="5"/>
</dbReference>
<evidence type="ECO:0000256" key="6">
    <source>
        <dbReference type="ARBA" id="ARBA00023170"/>
    </source>
</evidence>
<organism evidence="11 12">
    <name type="scientific">Porites lobata</name>
    <dbReference type="NCBI Taxonomy" id="104759"/>
    <lineage>
        <taxon>Eukaryota</taxon>
        <taxon>Metazoa</taxon>
        <taxon>Cnidaria</taxon>
        <taxon>Anthozoa</taxon>
        <taxon>Hexacorallia</taxon>
        <taxon>Scleractinia</taxon>
        <taxon>Fungiina</taxon>
        <taxon>Poritidae</taxon>
        <taxon>Porites</taxon>
    </lineage>
</organism>
<gene>
    <name evidence="11" type="ORF">PLOB_00037584</name>
</gene>
<feature type="transmembrane region" description="Helical" evidence="9">
    <location>
        <begin position="691"/>
        <end position="712"/>
    </location>
</feature>
<feature type="transmembrane region" description="Helical" evidence="9">
    <location>
        <begin position="1324"/>
        <end position="1345"/>
    </location>
</feature>
<comment type="caution">
    <text evidence="11">The sequence shown here is derived from an EMBL/GenBank/DDBJ whole genome shotgun (WGS) entry which is preliminary data.</text>
</comment>
<dbReference type="EMBL" id="CALNXK010000055">
    <property type="protein sequence ID" value="CAH3134739.1"/>
    <property type="molecule type" value="Genomic_DNA"/>
</dbReference>
<feature type="transmembrane region" description="Helical" evidence="9">
    <location>
        <begin position="732"/>
        <end position="750"/>
    </location>
</feature>
<feature type="transmembrane region" description="Helical" evidence="9">
    <location>
        <begin position="812"/>
        <end position="835"/>
    </location>
</feature>
<evidence type="ECO:0000259" key="10">
    <source>
        <dbReference type="PROSITE" id="PS50262"/>
    </source>
</evidence>
<feature type="transmembrane region" description="Helical" evidence="9">
    <location>
        <begin position="1022"/>
        <end position="1044"/>
    </location>
</feature>
<feature type="transmembrane region" description="Helical" evidence="9">
    <location>
        <begin position="865"/>
        <end position="883"/>
    </location>
</feature>
<feature type="transmembrane region" description="Helical" evidence="9">
    <location>
        <begin position="131"/>
        <end position="152"/>
    </location>
</feature>
<feature type="transmembrane region" description="Helical" evidence="9">
    <location>
        <begin position="263"/>
        <end position="284"/>
    </location>
</feature>
<feature type="transmembrane region" description="Helical" evidence="9">
    <location>
        <begin position="592"/>
        <end position="614"/>
    </location>
</feature>
<feature type="transmembrane region" description="Helical" evidence="9">
    <location>
        <begin position="89"/>
        <end position="110"/>
    </location>
</feature>
<feature type="transmembrane region" description="Helical" evidence="9">
    <location>
        <begin position="421"/>
        <end position="440"/>
    </location>
</feature>
<feature type="transmembrane region" description="Helical" evidence="9">
    <location>
        <begin position="347"/>
        <end position="369"/>
    </location>
</feature>
<feature type="domain" description="G-protein coupled receptors family 1 profile" evidence="10">
    <location>
        <begin position="30"/>
        <end position="281"/>
    </location>
</feature>
<keyword evidence="4 8" id="KW-0297">G-protein coupled receptor</keyword>
<feature type="domain" description="G-protein coupled receptors family 1 profile" evidence="10">
    <location>
        <begin position="670"/>
        <end position="921"/>
    </location>
</feature>
<keyword evidence="2 8" id="KW-0812">Transmembrane</keyword>
<dbReference type="Gene3D" id="1.20.1070.10">
    <property type="entry name" value="Rhodopsin 7-helix transmembrane proteins"/>
    <property type="match status" value="5"/>
</dbReference>
<accession>A0ABN8P5M2</accession>
<dbReference type="PRINTS" id="PR00237">
    <property type="entry name" value="GPCRRHODOPSN"/>
</dbReference>
<feature type="domain" description="G-protein coupled receptors family 1 profile" evidence="10">
    <location>
        <begin position="359"/>
        <end position="611"/>
    </location>
</feature>
<evidence type="ECO:0000256" key="8">
    <source>
        <dbReference type="RuleBase" id="RU000688"/>
    </source>
</evidence>
<feature type="transmembrane region" description="Helical" evidence="9">
    <location>
        <begin position="771"/>
        <end position="792"/>
    </location>
</feature>
<dbReference type="PANTHER" id="PTHR24240">
    <property type="entry name" value="OPSIN"/>
    <property type="match status" value="1"/>
</dbReference>
<dbReference type="InterPro" id="IPR050125">
    <property type="entry name" value="GPCR_opsins"/>
</dbReference>
<keyword evidence="6 8" id="KW-0675">Receptor</keyword>
<sequence>MLRDLKSRSKAKVMLESGLYMLILLFLFVGNSLTLLVMLLYRRMRRIPNMFVASIAVSDLFLGVVSAVPLSIPTLVTSHWPFNDTTCQFQGYIACTLGNASIQTLVLLAVNRYYRIVKPTKYRRYFTKKKALIMILVSWFYSICAPLIYVLSGSKMVFHPSKFFCYFPIENSAFMAYGIPLYVGIPTCVIIYCYFRIFTTVRHHNSNFHRPGNPISTVNVEEVKVASTIFVIVVLFSMCWLPVCTIDLVDAVFQKWLFPREVYVAYTFLGTISSALNPLIYGLLNKSFRKHYWKVLRYRCCRSQTVVEPLAWRGRVNVKMDSTENQMAQMSREFKSRSKTKVILESGLYVLIVLFLFVGNCLTLLVMMLNRRMRTIPNMFVASLAVSDLLIGVFSVAPLSIPTLVTSHWPFNDTTCQFQGYLVGMLAGASIHTLVLMAVNRYYRIVKPTKYRGYFTKKKTLIIILVSWLYSICATLIFALSGNKIVFLPSKFFCFFPIKKGAFVAYGIPLYIGIPTCVIVYCYFRIFTTVRNHNYSNFRLPGNPISSVNVEEVKVARTLLIIVVFFNLCWVPILTIDFVDTISQRYNFPSEVYVAYTFLATISSALNPLIYGVMNKSFRRNYLKVLRCRYCRSQGKQLAEMLSKFNSRSKAKVILESALYVLIVLFLFVGNSLTLLVMLLNRRMRTIPNMFVASLAVSDLFIGVFSAGPLAIPTLVTSHWPFNDTTCQFQGYLASALCFASIHTLVLMAVNRYHRIVKPTKYRHYFTKKKTLIMILVTWFYSICAPLIYVLLGNKMVFHPSKFFCCIPIKNSLFLAYGLLLYVGIPTFVIIYCYFRIFTTVRHHNSNFHLHGNPISTVNVEEVKVARTIFLIVVLFSLCWIPVLTIDLVDTAFQRWTFPPEAYVAYTFLATISSALNPLIYGVFNKSFRKNYLKVLRCRYCRSQAVVEPLAVRGRANNQLAEMLKEFQSRSQVKAALVLGLYVLILLLLFLGNSLTLLVMLLNRRMRTIPNIFVASLAVSDVLLGLCSLVPFGIPVLVTSHWLFNDTACQFQGYITVALVVASIHTLVLMAVNRYYRIVKPAKYQRYFTKKKTLIMILVSWFSSFCAPLPHVLSGAKIVFHPAKFFCYFVIEKRASLHYGHPLYIGVPTCVIIYCYLRIFSTVRNHNRNVHLPGNPMSLVNVEDVKVARTIFLVVVFFNLCWIPILTVNVLDDVFQRWIFPTEVYILNSFLGTLSSAVNPLLYGVMNKSFRTNYLKLLRCTYCRSQVVDQLADMSRDLKSRSRAKLILESGFLWLILLFLFVGNFITLLVMLLNRRIRTIPNMFVASLALSDLLIGVLGAGPLALPVLVTSSDPFNDTFCQFQGYIAITLAVASIYTLVLMAVNRYYRIVQPAKYRHYFTKKKTTIMILVSWLSSLTAPLPYFLSGHKMVFHPFKLFCVPKIIAVVGISGTVCLGISCAIILYCYFRIFKTVRHHNNNFRLPGNPVNTINVEEVKVARTLFITVVFSFYVGLQLWCCRSQGVVEPLALQGS</sequence>
<dbReference type="InterPro" id="IPR017452">
    <property type="entry name" value="GPCR_Rhodpsn_7TM"/>
</dbReference>